<evidence type="ECO:0000256" key="2">
    <source>
        <dbReference type="ARBA" id="ARBA00023125"/>
    </source>
</evidence>
<dbReference type="InterPro" id="IPR029016">
    <property type="entry name" value="GAF-like_dom_sf"/>
</dbReference>
<accession>A0A7Y0AY56</accession>
<evidence type="ECO:0000313" key="6">
    <source>
        <dbReference type="EMBL" id="NML75655.1"/>
    </source>
</evidence>
<dbReference type="PROSITE" id="PS51077">
    <property type="entry name" value="HTH_ICLR"/>
    <property type="match status" value="1"/>
</dbReference>
<organism evidence="6 7">
    <name type="scientific">Rhizobium terricola</name>
    <dbReference type="NCBI Taxonomy" id="2728849"/>
    <lineage>
        <taxon>Bacteria</taxon>
        <taxon>Pseudomonadati</taxon>
        <taxon>Pseudomonadota</taxon>
        <taxon>Alphaproteobacteria</taxon>
        <taxon>Hyphomicrobiales</taxon>
        <taxon>Rhizobiaceae</taxon>
        <taxon>Rhizobium/Agrobacterium group</taxon>
        <taxon>Rhizobium</taxon>
    </lineage>
</organism>
<dbReference type="GO" id="GO:0003700">
    <property type="term" value="F:DNA-binding transcription factor activity"/>
    <property type="evidence" value="ECO:0007669"/>
    <property type="project" value="TreeGrafter"/>
</dbReference>
<dbReference type="InterPro" id="IPR036388">
    <property type="entry name" value="WH-like_DNA-bd_sf"/>
</dbReference>
<evidence type="ECO:0000259" key="4">
    <source>
        <dbReference type="PROSITE" id="PS51077"/>
    </source>
</evidence>
<dbReference type="SUPFAM" id="SSF46785">
    <property type="entry name" value="Winged helix' DNA-binding domain"/>
    <property type="match status" value="1"/>
</dbReference>
<dbReference type="InterPro" id="IPR005471">
    <property type="entry name" value="Tscrpt_reg_IclR_N"/>
</dbReference>
<dbReference type="PANTHER" id="PTHR30136:SF24">
    <property type="entry name" value="HTH-TYPE TRANSCRIPTIONAL REPRESSOR ALLR"/>
    <property type="match status" value="1"/>
</dbReference>
<dbReference type="Gene3D" id="1.10.10.10">
    <property type="entry name" value="Winged helix-like DNA-binding domain superfamily/Winged helix DNA-binding domain"/>
    <property type="match status" value="1"/>
</dbReference>
<feature type="domain" description="IclR-ED" evidence="5">
    <location>
        <begin position="73"/>
        <end position="257"/>
    </location>
</feature>
<dbReference type="Pfam" id="PF09339">
    <property type="entry name" value="HTH_IclR"/>
    <property type="match status" value="1"/>
</dbReference>
<dbReference type="AlphaFoldDB" id="A0A7Y0AY56"/>
<keyword evidence="7" id="KW-1185">Reference proteome</keyword>
<dbReference type="Gene3D" id="3.30.450.40">
    <property type="match status" value="1"/>
</dbReference>
<dbReference type="InterPro" id="IPR014757">
    <property type="entry name" value="Tscrpt_reg_IclR_C"/>
</dbReference>
<dbReference type="EMBL" id="JABBGK010000003">
    <property type="protein sequence ID" value="NML75655.1"/>
    <property type="molecule type" value="Genomic_DNA"/>
</dbReference>
<keyword evidence="2" id="KW-0238">DNA-binding</keyword>
<reference evidence="6 7" key="1">
    <citation type="submission" date="2020-04" db="EMBL/GenBank/DDBJ databases">
        <title>Rhizobium sp. S-51 isolated from soil.</title>
        <authorList>
            <person name="Dahal R.H."/>
        </authorList>
    </citation>
    <scope>NUCLEOTIDE SEQUENCE [LARGE SCALE GENOMIC DNA]</scope>
    <source>
        <strain evidence="6 7">S-51</strain>
    </source>
</reference>
<evidence type="ECO:0000256" key="1">
    <source>
        <dbReference type="ARBA" id="ARBA00023015"/>
    </source>
</evidence>
<dbReference type="RefSeq" id="WP_169593434.1">
    <property type="nucleotide sequence ID" value="NZ_JABBGK010000003.1"/>
</dbReference>
<gene>
    <name evidence="6" type="ORF">HHL25_16110</name>
</gene>
<dbReference type="InterPro" id="IPR036390">
    <property type="entry name" value="WH_DNA-bd_sf"/>
</dbReference>
<keyword evidence="3" id="KW-0804">Transcription</keyword>
<dbReference type="GO" id="GO:0045892">
    <property type="term" value="P:negative regulation of DNA-templated transcription"/>
    <property type="evidence" value="ECO:0007669"/>
    <property type="project" value="TreeGrafter"/>
</dbReference>
<feature type="domain" description="HTH iclR-type" evidence="4">
    <location>
        <begin position="11"/>
        <end position="72"/>
    </location>
</feature>
<comment type="caution">
    <text evidence="6">The sequence shown here is derived from an EMBL/GenBank/DDBJ whole genome shotgun (WGS) entry which is preliminary data.</text>
</comment>
<protein>
    <submittedName>
        <fullName evidence="6">IclR family transcriptional regulator</fullName>
    </submittedName>
</protein>
<name>A0A7Y0AY56_9HYPH</name>
<dbReference type="PROSITE" id="PS51078">
    <property type="entry name" value="ICLR_ED"/>
    <property type="match status" value="1"/>
</dbReference>
<dbReference type="Proteomes" id="UP000541470">
    <property type="component" value="Unassembled WGS sequence"/>
</dbReference>
<dbReference type="Pfam" id="PF01614">
    <property type="entry name" value="IclR_C"/>
    <property type="match status" value="1"/>
</dbReference>
<sequence>MASTDTKAHQSPALERGARILDVVARSKTFLSLSDLSRELKIARSSVHSLCQTLVNLELLIRRPDQTFQLGPHLMRWSNAFTLQSDVATEFAAVWDQETGLPGATITLTVQDGAEVVYIAARNNERAHSSLEFRVGMRLPAAFTATGKAFLSHMSDYEVRRLYAQGLPEARTGHSVRSVDELLTELRAVRRDGYSCDEEQIVEGMVCFGATVLDSRNRPIAGVAVSLSMDADAMADRSSIIDNVLQMATRLSHRMGADLSVAGEVGSRGRPPREQK</sequence>
<dbReference type="SMART" id="SM00346">
    <property type="entry name" value="HTH_ICLR"/>
    <property type="match status" value="1"/>
</dbReference>
<evidence type="ECO:0000259" key="5">
    <source>
        <dbReference type="PROSITE" id="PS51078"/>
    </source>
</evidence>
<dbReference type="SUPFAM" id="SSF55781">
    <property type="entry name" value="GAF domain-like"/>
    <property type="match status" value="1"/>
</dbReference>
<dbReference type="InterPro" id="IPR050707">
    <property type="entry name" value="HTH_MetabolicPath_Reg"/>
</dbReference>
<evidence type="ECO:0000313" key="7">
    <source>
        <dbReference type="Proteomes" id="UP000541470"/>
    </source>
</evidence>
<dbReference type="GO" id="GO:0003677">
    <property type="term" value="F:DNA binding"/>
    <property type="evidence" value="ECO:0007669"/>
    <property type="project" value="UniProtKB-KW"/>
</dbReference>
<keyword evidence="1" id="KW-0805">Transcription regulation</keyword>
<evidence type="ECO:0000256" key="3">
    <source>
        <dbReference type="ARBA" id="ARBA00023163"/>
    </source>
</evidence>
<dbReference type="PANTHER" id="PTHR30136">
    <property type="entry name" value="HELIX-TURN-HELIX TRANSCRIPTIONAL REGULATOR, ICLR FAMILY"/>
    <property type="match status" value="1"/>
</dbReference>
<proteinExistence type="predicted"/>